<dbReference type="KEGG" id="emc:129336696"/>
<evidence type="ECO:0000256" key="1">
    <source>
        <dbReference type="SAM" id="MobiDB-lite"/>
    </source>
</evidence>
<dbReference type="RefSeq" id="XP_054845963.1">
    <property type="nucleotide sequence ID" value="XM_054989988.1"/>
</dbReference>
<organism evidence="2 3">
    <name type="scientific">Eublepharis macularius</name>
    <name type="common">Leopard gecko</name>
    <name type="synonym">Cyrtodactylus macularius</name>
    <dbReference type="NCBI Taxonomy" id="481883"/>
    <lineage>
        <taxon>Eukaryota</taxon>
        <taxon>Metazoa</taxon>
        <taxon>Chordata</taxon>
        <taxon>Craniata</taxon>
        <taxon>Vertebrata</taxon>
        <taxon>Euteleostomi</taxon>
        <taxon>Lepidosauria</taxon>
        <taxon>Squamata</taxon>
        <taxon>Bifurcata</taxon>
        <taxon>Gekkota</taxon>
        <taxon>Eublepharidae</taxon>
        <taxon>Eublepharinae</taxon>
        <taxon>Eublepharis</taxon>
    </lineage>
</organism>
<protein>
    <submittedName>
        <fullName evidence="3">Uncharacterized protein C8orf74 homolog</fullName>
    </submittedName>
</protein>
<name>A0AA97JWQ6_EUBMA</name>
<dbReference type="GeneID" id="129336696"/>
<feature type="compositionally biased region" description="Basic residues" evidence="1">
    <location>
        <begin position="298"/>
        <end position="308"/>
    </location>
</feature>
<feature type="region of interest" description="Disordered" evidence="1">
    <location>
        <begin position="259"/>
        <end position="308"/>
    </location>
</feature>
<accession>A0AA97JWQ6</accession>
<keyword evidence="2" id="KW-1185">Reference proteome</keyword>
<feature type="compositionally biased region" description="Pro residues" evidence="1">
    <location>
        <begin position="259"/>
        <end position="268"/>
    </location>
</feature>
<gene>
    <name evidence="3" type="primary">C1H8orf74</name>
</gene>
<proteinExistence type="predicted"/>
<dbReference type="PANTHER" id="PTHR28457:SF2">
    <property type="entry name" value="SIMILAR TO 4930578I06RIK PROTEIN"/>
    <property type="match status" value="1"/>
</dbReference>
<reference evidence="3" key="1">
    <citation type="submission" date="2025-08" db="UniProtKB">
        <authorList>
            <consortium name="RefSeq"/>
        </authorList>
    </citation>
    <scope>IDENTIFICATION</scope>
    <source>
        <tissue evidence="3">Blood</tissue>
    </source>
</reference>
<dbReference type="AlphaFoldDB" id="A0AA97JWQ6"/>
<evidence type="ECO:0000313" key="3">
    <source>
        <dbReference type="RefSeq" id="XP_054845963.1"/>
    </source>
</evidence>
<evidence type="ECO:0000313" key="2">
    <source>
        <dbReference type="Proteomes" id="UP001190640"/>
    </source>
</evidence>
<sequence length="308" mass="36220">MANLSAEGVETVFQLQKKRGRQYLRELLEWKEFDEIRDLRQSIQLDTIYYSLVFAAEKGLPWLAVAEVGNLTVELLDEAKGLPISLAIRVLQEKLTALRVKLPTVRVHAVCDYFHNTFIKHYSLYQFTLGRERDRCQSFTSLEVYAPPNPLPLMEGMDVEVWKYQQQLATLSETEAQKRAEMVLIRETLQREKERMLQKVYSDVQRQAPVFSKEALMCLVKEAIKTQIQSLHEILQNEIQTTFEILQLKLQRKALLLNPPVPYPPLPIPEDRRRSNKTQKKLENPKEKEEEEEEEQKKKKKKEKKKKK</sequence>
<dbReference type="InterPro" id="IPR032727">
    <property type="entry name" value="CLAMP"/>
</dbReference>
<dbReference type="CTD" id="106737769"/>
<dbReference type="PANTHER" id="PTHR28457">
    <property type="entry name" value="COILED-COIL DOMAIN-CONTAINING PROTEIN 189"/>
    <property type="match status" value="1"/>
</dbReference>
<dbReference type="Proteomes" id="UP001190640">
    <property type="component" value="Chromosome 1"/>
</dbReference>